<keyword evidence="4" id="KW-1185">Reference proteome</keyword>
<proteinExistence type="predicted"/>
<protein>
    <recommendedName>
        <fullName evidence="2">Terminase large subunit gp17-like C-terminal domain-containing protein</fullName>
    </recommendedName>
</protein>
<dbReference type="Gene3D" id="3.30.420.240">
    <property type="match status" value="1"/>
</dbReference>
<dbReference type="Pfam" id="PF17289">
    <property type="entry name" value="Terminase_6C"/>
    <property type="match status" value="1"/>
</dbReference>
<organism evidence="3 4">
    <name type="scientific">Caldimonas thermodepolymerans</name>
    <dbReference type="NCBI Taxonomy" id="215580"/>
    <lineage>
        <taxon>Bacteria</taxon>
        <taxon>Pseudomonadati</taxon>
        <taxon>Pseudomonadota</taxon>
        <taxon>Betaproteobacteria</taxon>
        <taxon>Burkholderiales</taxon>
        <taxon>Sphaerotilaceae</taxon>
        <taxon>Caldimonas</taxon>
    </lineage>
</organism>
<evidence type="ECO:0000259" key="2">
    <source>
        <dbReference type="Pfam" id="PF17289"/>
    </source>
</evidence>
<evidence type="ECO:0000256" key="1">
    <source>
        <dbReference type="ARBA" id="ARBA00022612"/>
    </source>
</evidence>
<dbReference type="Proteomes" id="UP000239406">
    <property type="component" value="Unassembled WGS sequence"/>
</dbReference>
<feature type="domain" description="Terminase large subunit gp17-like C-terminal" evidence="2">
    <location>
        <begin position="356"/>
        <end position="470"/>
    </location>
</feature>
<keyword evidence="1" id="KW-1188">Viral release from host cell</keyword>
<gene>
    <name evidence="3" type="ORF">C1702_11155</name>
</gene>
<evidence type="ECO:0000313" key="4">
    <source>
        <dbReference type="Proteomes" id="UP000239406"/>
    </source>
</evidence>
<comment type="caution">
    <text evidence="3">The sequence shown here is derived from an EMBL/GenBank/DDBJ whole genome shotgun (WGS) entry which is preliminary data.</text>
</comment>
<dbReference type="EMBL" id="PSNY01000011">
    <property type="protein sequence ID" value="PPE69493.1"/>
    <property type="molecule type" value="Genomic_DNA"/>
</dbReference>
<reference evidence="3 4" key="1">
    <citation type="submission" date="2018-02" db="EMBL/GenBank/DDBJ databases">
        <title>Reclassifiation of [Polyangium] brachysporum DSM 7029 as Guopingzhaonella breviflexa gen. nov., sp. nov., a member of the family Comamonadaceae.</title>
        <authorList>
            <person name="Tang B."/>
        </authorList>
    </citation>
    <scope>NUCLEOTIDE SEQUENCE [LARGE SCALE GENOMIC DNA]</scope>
    <source>
        <strain evidence="3 4">DSM 15344</strain>
    </source>
</reference>
<dbReference type="AlphaFoldDB" id="A0A2S5T3D2"/>
<name>A0A2S5T3D2_9BURK</name>
<dbReference type="InterPro" id="IPR035421">
    <property type="entry name" value="Terminase_6C"/>
</dbReference>
<accession>A0A2S5T3D2</accession>
<sequence length="539" mass="60574">MSSSVLRSCPQRSACRRTSLHRKMTRAAASSTLKNATRPSLKASGLPTLAQIQRERHRRSFYEFFKDFWGEIEPEEPYVDSLHIKVLCDHAQAVIEGRIKSLGVEIGPGYAKSLVMAVALPAWVWGPHGRPGYRFGYSTYEYELTVRDSTRTRDLIKSARYQALYGHVFTLTKERENWIQTSAKGFRLATSVGGAATGHRVHLWVYDDLLNAKKARSDAALAEVHEHLRATSTRGVRPSEYARICIGQRLHEDDAGGWVRERGFEVLCLPTEYDPSRHCRTSIGFSDWRTERGEFLFPARFGQKEKEQALRDLLPGGYSAQHQQLPIPAEGGVIKSEYIKVFEREHLPPISHYFVSVDTAQGQDKTNDTTAISVFAVHASGIVLVDGWTGREPAPFVIQRLKDLGQKYNPVAVVIEQKDWGKAMLQLLDGDPGFRWRLVPYVPVVGKNARAEEASPFFFKGYFAVIKSDTLSEQLVAQLVVFPAGKVRDLADSAIQAALYAQLTYTFESRLTASMLDYEGGKRASRTKGSLYSIYDDDD</sequence>
<evidence type="ECO:0000313" key="3">
    <source>
        <dbReference type="EMBL" id="PPE69493.1"/>
    </source>
</evidence>